<feature type="chain" id="PRO_5044783601" description="Fucolectin tachylectin-4 pentraxin-1 domain-containing protein" evidence="4">
    <location>
        <begin position="23"/>
        <end position="687"/>
    </location>
</feature>
<dbReference type="GO" id="GO:0046872">
    <property type="term" value="F:metal ion binding"/>
    <property type="evidence" value="ECO:0007669"/>
    <property type="project" value="UniProtKB-KW"/>
</dbReference>
<dbReference type="Gene3D" id="2.60.120.260">
    <property type="entry name" value="Galactose-binding domain-like"/>
    <property type="match status" value="2"/>
</dbReference>
<keyword evidence="3" id="KW-1015">Disulfide bond</keyword>
<feature type="signal peptide" evidence="4">
    <location>
        <begin position="1"/>
        <end position="22"/>
    </location>
</feature>
<comment type="caution">
    <text evidence="6">The sequence shown here is derived from an EMBL/GenBank/DDBJ whole genome shotgun (WGS) entry which is preliminary data.</text>
</comment>
<name>A0ABD3X0E0_SINWO</name>
<evidence type="ECO:0000313" key="6">
    <source>
        <dbReference type="EMBL" id="KAL3879056.1"/>
    </source>
</evidence>
<sequence length="687" mass="76485">MCWSSPVFLFFVEALLWYLIKAGCDLSSNGYKLFGPECKYMCHCVSNSQCNDSTGECMVGCDPGWTGPGCQYVDIAYGAYVVMKTDPSTLTPMDLLQDGDKLHCNIYSGLGRPSISFTFDGPVEISIIQIYYDASKLFSPYKLYIKNGAAPAKLCYEKITATSNSTSEFIVKVESIQCPQPMIGDYIEIFNNGSNVEFPLCEIDIPIGRNVAFGRKVYQSSNQQNGNAFKAVDGNVEGATHQLSCSQTSTAGTSNPWWYIELQETWRLKNVLVYSPGADLSTYRTMMAHFQVSASKSHSQYNMTLLYDNGGKPVKYITYISGLPFTDFLYVMISIPGDNRIISLCEVQVLSDCPEKSCGLLCNIPCNCKSYTFFGQLSGICNGCEAGWTGSSAEMCDIPCSSGYYGENCSTPCGHCYDHVACDIYTGHCPGICESGYSGQKCDIGKEIERENKLLQKCNTNCLSKRNPQDVIGYSIISRDNFTAAVYYSWELYSCNTSDPQTCTKDKKNCCKYGPEEIQRMFTYSNLTGGMYYLLNVRVNIDLASNYEVLSDSFYATNIPLAGDCSITPSAGYSFLTVFTIRCQGFYDRDDNVLMYNLYYRNPLCFKDILMRPNMTANESKITLYNPGDDPYLSLIVRVVDPYGASVDVSMLVQEPETENHSGEEISAEQARENITDRLLPKTITKC</sequence>
<dbReference type="EMBL" id="JBJQND010000004">
    <property type="protein sequence ID" value="KAL3879056.1"/>
    <property type="molecule type" value="Genomic_DNA"/>
</dbReference>
<keyword evidence="7" id="KW-1185">Reference proteome</keyword>
<dbReference type="Proteomes" id="UP001634394">
    <property type="component" value="Unassembled WGS sequence"/>
</dbReference>
<dbReference type="InterPro" id="IPR052108">
    <property type="entry name" value="MEGF/SIB"/>
</dbReference>
<reference evidence="6 7" key="1">
    <citation type="submission" date="2024-11" db="EMBL/GenBank/DDBJ databases">
        <title>Chromosome-level genome assembly of the freshwater bivalve Anodonta woodiana.</title>
        <authorList>
            <person name="Chen X."/>
        </authorList>
    </citation>
    <scope>NUCLEOTIDE SEQUENCE [LARGE SCALE GENOMIC DNA]</scope>
    <source>
        <strain evidence="6">MN2024</strain>
        <tissue evidence="6">Gills</tissue>
    </source>
</reference>
<dbReference type="Pfam" id="PF02010">
    <property type="entry name" value="REJ"/>
    <property type="match status" value="1"/>
</dbReference>
<keyword evidence="2" id="KW-0106">Calcium</keyword>
<accession>A0ABD3X0E0</accession>
<keyword evidence="1" id="KW-0479">Metal-binding</keyword>
<dbReference type="InterPro" id="IPR002859">
    <property type="entry name" value="PKD/REJ-like"/>
</dbReference>
<evidence type="ECO:0000256" key="2">
    <source>
        <dbReference type="ARBA" id="ARBA00022837"/>
    </source>
</evidence>
<dbReference type="InterPro" id="IPR008979">
    <property type="entry name" value="Galactose-bd-like_sf"/>
</dbReference>
<gene>
    <name evidence="6" type="ORF">ACJMK2_031370</name>
</gene>
<dbReference type="SUPFAM" id="SSF49785">
    <property type="entry name" value="Galactose-binding domain-like"/>
    <property type="match status" value="1"/>
</dbReference>
<protein>
    <recommendedName>
        <fullName evidence="5">Fucolectin tachylectin-4 pentraxin-1 domain-containing protein</fullName>
    </recommendedName>
</protein>
<evidence type="ECO:0000313" key="7">
    <source>
        <dbReference type="Proteomes" id="UP001634394"/>
    </source>
</evidence>
<evidence type="ECO:0000259" key="5">
    <source>
        <dbReference type="SMART" id="SM00607"/>
    </source>
</evidence>
<evidence type="ECO:0000256" key="1">
    <source>
        <dbReference type="ARBA" id="ARBA00022723"/>
    </source>
</evidence>
<dbReference type="InterPro" id="IPR006585">
    <property type="entry name" value="FTP1"/>
</dbReference>
<organism evidence="6 7">
    <name type="scientific">Sinanodonta woodiana</name>
    <name type="common">Chinese pond mussel</name>
    <name type="synonym">Anodonta woodiana</name>
    <dbReference type="NCBI Taxonomy" id="1069815"/>
    <lineage>
        <taxon>Eukaryota</taxon>
        <taxon>Metazoa</taxon>
        <taxon>Spiralia</taxon>
        <taxon>Lophotrochozoa</taxon>
        <taxon>Mollusca</taxon>
        <taxon>Bivalvia</taxon>
        <taxon>Autobranchia</taxon>
        <taxon>Heteroconchia</taxon>
        <taxon>Palaeoheterodonta</taxon>
        <taxon>Unionida</taxon>
        <taxon>Unionoidea</taxon>
        <taxon>Unionidae</taxon>
        <taxon>Unioninae</taxon>
        <taxon>Sinanodonta</taxon>
    </lineage>
</organism>
<proteinExistence type="predicted"/>
<dbReference type="SMART" id="SM00607">
    <property type="entry name" value="FTP"/>
    <property type="match status" value="1"/>
</dbReference>
<evidence type="ECO:0000256" key="4">
    <source>
        <dbReference type="SAM" id="SignalP"/>
    </source>
</evidence>
<dbReference type="PANTHER" id="PTHR24035:SF109">
    <property type="entry name" value="PROTEIN DRAPER"/>
    <property type="match status" value="1"/>
</dbReference>
<dbReference type="Pfam" id="PF22633">
    <property type="entry name" value="F5_F8_type_C_2"/>
    <property type="match status" value="1"/>
</dbReference>
<keyword evidence="4" id="KW-0732">Signal</keyword>
<dbReference type="AlphaFoldDB" id="A0ABD3X0E0"/>
<dbReference type="Gene3D" id="2.170.300.10">
    <property type="entry name" value="Tie2 ligand-binding domain superfamily"/>
    <property type="match status" value="2"/>
</dbReference>
<evidence type="ECO:0000256" key="3">
    <source>
        <dbReference type="ARBA" id="ARBA00023157"/>
    </source>
</evidence>
<dbReference type="PANTHER" id="PTHR24035">
    <property type="entry name" value="MULTIPLE EPIDERMAL GROWTH FACTOR-LIKE DOMAINS PROTEIN"/>
    <property type="match status" value="1"/>
</dbReference>
<feature type="domain" description="Fucolectin tachylectin-4 pentraxin-1" evidence="5">
    <location>
        <begin position="208"/>
        <end position="356"/>
    </location>
</feature>